<evidence type="ECO:0000313" key="2">
    <source>
        <dbReference type="Proteomes" id="UP000319771"/>
    </source>
</evidence>
<gene>
    <name evidence="1" type="ORF">E6K81_15560</name>
</gene>
<protein>
    <submittedName>
        <fullName evidence="1">Restriction endonuclease</fullName>
    </submittedName>
</protein>
<dbReference type="GO" id="GO:0004519">
    <property type="term" value="F:endonuclease activity"/>
    <property type="evidence" value="ECO:0007669"/>
    <property type="project" value="UniProtKB-KW"/>
</dbReference>
<name>A0A538TZT1_UNCEI</name>
<sequence>KSNLRLIDGDELVNLVLSHYERFDSRYKGLLPLRRVFIPEPPSDREA</sequence>
<dbReference type="EMBL" id="VBPB01000334">
    <property type="protein sequence ID" value="TMQ69165.1"/>
    <property type="molecule type" value="Genomic_DNA"/>
</dbReference>
<organism evidence="1 2">
    <name type="scientific">Eiseniibacteriota bacterium</name>
    <dbReference type="NCBI Taxonomy" id="2212470"/>
    <lineage>
        <taxon>Bacteria</taxon>
        <taxon>Candidatus Eiseniibacteriota</taxon>
    </lineage>
</organism>
<reference evidence="1 2" key="1">
    <citation type="journal article" date="2019" name="Nat. Microbiol.">
        <title>Mediterranean grassland soil C-N compound turnover is dependent on rainfall and depth, and is mediated by genomically divergent microorganisms.</title>
        <authorList>
            <person name="Diamond S."/>
            <person name="Andeer P.F."/>
            <person name="Li Z."/>
            <person name="Crits-Christoph A."/>
            <person name="Burstein D."/>
            <person name="Anantharaman K."/>
            <person name="Lane K.R."/>
            <person name="Thomas B.C."/>
            <person name="Pan C."/>
            <person name="Northen T.R."/>
            <person name="Banfield J.F."/>
        </authorList>
    </citation>
    <scope>NUCLEOTIDE SEQUENCE [LARGE SCALE GENOMIC DNA]</scope>
    <source>
        <strain evidence="1">WS_11</strain>
    </source>
</reference>
<keyword evidence="1" id="KW-0540">Nuclease</keyword>
<proteinExistence type="predicted"/>
<keyword evidence="1" id="KW-0255">Endonuclease</keyword>
<feature type="non-terminal residue" evidence="1">
    <location>
        <position position="1"/>
    </location>
</feature>
<evidence type="ECO:0000313" key="1">
    <source>
        <dbReference type="EMBL" id="TMQ69165.1"/>
    </source>
</evidence>
<keyword evidence="1" id="KW-0378">Hydrolase</keyword>
<comment type="caution">
    <text evidence="1">The sequence shown here is derived from an EMBL/GenBank/DDBJ whole genome shotgun (WGS) entry which is preliminary data.</text>
</comment>
<dbReference type="Proteomes" id="UP000319771">
    <property type="component" value="Unassembled WGS sequence"/>
</dbReference>
<accession>A0A538TZT1</accession>
<dbReference type="AlphaFoldDB" id="A0A538TZT1"/>